<dbReference type="InterPro" id="IPR003838">
    <property type="entry name" value="ABC3_permease_C"/>
</dbReference>
<evidence type="ECO:0000256" key="1">
    <source>
        <dbReference type="ARBA" id="ARBA00004651"/>
    </source>
</evidence>
<accession>A0ABU3MM73</accession>
<keyword evidence="5 6" id="KW-0472">Membrane</keyword>
<comment type="caution">
    <text evidence="8">The sequence shown here is derived from an EMBL/GenBank/DDBJ whole genome shotgun (WGS) entry which is preliminary data.</text>
</comment>
<evidence type="ECO:0000313" key="8">
    <source>
        <dbReference type="EMBL" id="MDT8333566.1"/>
    </source>
</evidence>
<evidence type="ECO:0000259" key="7">
    <source>
        <dbReference type="Pfam" id="PF02687"/>
    </source>
</evidence>
<keyword evidence="4 6" id="KW-1133">Transmembrane helix</keyword>
<dbReference type="InterPro" id="IPR051125">
    <property type="entry name" value="ABC-4/HrtB_transporter"/>
</dbReference>
<dbReference type="PANTHER" id="PTHR43738">
    <property type="entry name" value="ABC TRANSPORTER, MEMBRANE PROTEIN"/>
    <property type="match status" value="1"/>
</dbReference>
<protein>
    <submittedName>
        <fullName evidence="8">FtsX-like permease family protein</fullName>
    </submittedName>
</protein>
<evidence type="ECO:0000256" key="5">
    <source>
        <dbReference type="ARBA" id="ARBA00023136"/>
    </source>
</evidence>
<dbReference type="EMBL" id="JAVVDO010000061">
    <property type="protein sequence ID" value="MDT8333566.1"/>
    <property type="molecule type" value="Genomic_DNA"/>
</dbReference>
<feature type="transmembrane region" description="Helical" evidence="6">
    <location>
        <begin position="283"/>
        <end position="304"/>
    </location>
</feature>
<feature type="transmembrane region" description="Helical" evidence="6">
    <location>
        <begin position="374"/>
        <end position="395"/>
    </location>
</feature>
<evidence type="ECO:0000256" key="4">
    <source>
        <dbReference type="ARBA" id="ARBA00022989"/>
    </source>
</evidence>
<comment type="subcellular location">
    <subcellularLocation>
        <location evidence="1">Cell membrane</location>
        <topology evidence="1">Multi-pass membrane protein</topology>
    </subcellularLocation>
</comment>
<gene>
    <name evidence="8" type="ORF">RQ831_21155</name>
</gene>
<evidence type="ECO:0000256" key="3">
    <source>
        <dbReference type="ARBA" id="ARBA00022692"/>
    </source>
</evidence>
<name>A0ABU3MM73_9PROT</name>
<feature type="transmembrane region" description="Helical" evidence="6">
    <location>
        <begin position="325"/>
        <end position="354"/>
    </location>
</feature>
<evidence type="ECO:0000256" key="2">
    <source>
        <dbReference type="ARBA" id="ARBA00022475"/>
    </source>
</evidence>
<proteinExistence type="predicted"/>
<dbReference type="RefSeq" id="WP_314285074.1">
    <property type="nucleotide sequence ID" value="NZ_JAVVDO010000061.1"/>
</dbReference>
<feature type="domain" description="ABC3 transporter permease C-terminal" evidence="7">
    <location>
        <begin position="283"/>
        <end position="397"/>
    </location>
</feature>
<keyword evidence="3 6" id="KW-0812">Transmembrane</keyword>
<evidence type="ECO:0000256" key="6">
    <source>
        <dbReference type="SAM" id="Phobius"/>
    </source>
</evidence>
<dbReference type="PANTHER" id="PTHR43738:SF2">
    <property type="entry name" value="ABC TRANSPORTER PERMEASE"/>
    <property type="match status" value="1"/>
</dbReference>
<organism evidence="8 9">
    <name type="scientific">Roseomonas gilardii</name>
    <dbReference type="NCBI Taxonomy" id="257708"/>
    <lineage>
        <taxon>Bacteria</taxon>
        <taxon>Pseudomonadati</taxon>
        <taxon>Pseudomonadota</taxon>
        <taxon>Alphaproteobacteria</taxon>
        <taxon>Acetobacterales</taxon>
        <taxon>Roseomonadaceae</taxon>
        <taxon>Roseomonas</taxon>
    </lineage>
</organism>
<sequence length="406" mass="42538">MMNPWPVALASLRRRPWTAAALSLLVALSVALGVAVGAVERGVQAGSIRAVSGFDLIVGAPGSPTQLVLAAVFLRPDAVPLMPGTVLRRLQAEKGIAWFSPIGFGDNWRGNPVVGVTGPFVTRGGRRPLAEGRLFAEHFEAVVGAAVPLRSGEEFTPGHGRHVDPDEAEGHGHEHSHYRVVGRLPPQGNAWDRAILVPVESVWELHGLGNGHGEDPAAEERLGAPWTDPPGVPAVVVAPVGVADAYRLRSALRGPDSTAVFPAEVLVPLLRVLGDVRDLMGGMAWASTVLVLLAVFLSLSALLATRRRDFATLRAIGAPPLYVLATVWVEMGVILCAGAIAGLGLGLGLAFLLARLAAPDLSFSLGIRPGWEDLLLPGVAGALGLLAALLPAFATSRRPVEADLRH</sequence>
<evidence type="ECO:0000313" key="9">
    <source>
        <dbReference type="Proteomes" id="UP001258945"/>
    </source>
</evidence>
<keyword evidence="2" id="KW-1003">Cell membrane</keyword>
<dbReference type="Pfam" id="PF02687">
    <property type="entry name" value="FtsX"/>
    <property type="match status" value="1"/>
</dbReference>
<keyword evidence="9" id="KW-1185">Reference proteome</keyword>
<dbReference type="Proteomes" id="UP001258945">
    <property type="component" value="Unassembled WGS sequence"/>
</dbReference>
<reference evidence="8 9" key="1">
    <citation type="journal article" date="2019" name="Microb. Pathog.">
        <title>Comparison of VITEK 2, MALDI-TOF MS, 16S rRNA gene sequencing, and whole-genome sequencing for identification of Roseomonas mucosa.</title>
        <authorList>
            <person name="Rudolph W.W."/>
            <person name="Gunzer F."/>
            <person name="Trauth M."/>
            <person name="Bunk B."/>
            <person name="Bigge R."/>
            <person name="Schrottner P."/>
        </authorList>
    </citation>
    <scope>NUCLEOTIDE SEQUENCE [LARGE SCALE GENOMIC DNA]</scope>
    <source>
        <strain evidence="8 9">DSM 103800</strain>
    </source>
</reference>